<protein>
    <submittedName>
        <fullName evidence="2">Uncharacterized protein</fullName>
    </submittedName>
</protein>
<keyword evidence="3" id="KW-1185">Reference proteome</keyword>
<feature type="compositionally biased region" description="Low complexity" evidence="1">
    <location>
        <begin position="36"/>
        <end position="67"/>
    </location>
</feature>
<sequence>MDLLRPLPSASSKKTLSFRCDPNFLPRVKLFVSGQTTTGTSPPLGTSASSLSPGSSSAGVGPGAISPNGSAAPGPGSTASGTSCCENGRPIMTDPVSGQTVCSCQYDPSRLTLSYPRLSTSGVGVYGTPYPSTDQNPYPSIGVDSSAFYSPLVSTANENFDLHGGTRVPVCVSFCTVVVPLAPVRSSNDNARAAKQNMVINSKLDEELQFVANLACFEE</sequence>
<dbReference type="EMBL" id="JAWJWF010000045">
    <property type="protein sequence ID" value="KAK6627402.1"/>
    <property type="molecule type" value="Genomic_DNA"/>
</dbReference>
<accession>A0ABR1ATX6</accession>
<evidence type="ECO:0000256" key="1">
    <source>
        <dbReference type="SAM" id="MobiDB-lite"/>
    </source>
</evidence>
<evidence type="ECO:0000313" key="2">
    <source>
        <dbReference type="EMBL" id="KAK6627402.1"/>
    </source>
</evidence>
<name>A0ABR1ATX6_POLSC</name>
<proteinExistence type="predicted"/>
<dbReference type="Proteomes" id="UP001359485">
    <property type="component" value="Unassembled WGS sequence"/>
</dbReference>
<gene>
    <name evidence="2" type="ORF">RUM44_009879</name>
</gene>
<evidence type="ECO:0000313" key="3">
    <source>
        <dbReference type="Proteomes" id="UP001359485"/>
    </source>
</evidence>
<comment type="caution">
    <text evidence="2">The sequence shown here is derived from an EMBL/GenBank/DDBJ whole genome shotgun (WGS) entry which is preliminary data.</text>
</comment>
<reference evidence="2 3" key="1">
    <citation type="submission" date="2023-09" db="EMBL/GenBank/DDBJ databases">
        <title>Genomes of two closely related lineages of the louse Polyplax serrata with different host specificities.</title>
        <authorList>
            <person name="Martinu J."/>
            <person name="Tarabai H."/>
            <person name="Stefka J."/>
            <person name="Hypsa V."/>
        </authorList>
    </citation>
    <scope>NUCLEOTIDE SEQUENCE [LARGE SCALE GENOMIC DNA]</scope>
    <source>
        <strain evidence="2">98ZLc_SE</strain>
    </source>
</reference>
<feature type="region of interest" description="Disordered" evidence="1">
    <location>
        <begin position="36"/>
        <end position="81"/>
    </location>
</feature>
<organism evidence="2 3">
    <name type="scientific">Polyplax serrata</name>
    <name type="common">Common mouse louse</name>
    <dbReference type="NCBI Taxonomy" id="468196"/>
    <lineage>
        <taxon>Eukaryota</taxon>
        <taxon>Metazoa</taxon>
        <taxon>Ecdysozoa</taxon>
        <taxon>Arthropoda</taxon>
        <taxon>Hexapoda</taxon>
        <taxon>Insecta</taxon>
        <taxon>Pterygota</taxon>
        <taxon>Neoptera</taxon>
        <taxon>Paraneoptera</taxon>
        <taxon>Psocodea</taxon>
        <taxon>Troctomorpha</taxon>
        <taxon>Phthiraptera</taxon>
        <taxon>Anoplura</taxon>
        <taxon>Polyplacidae</taxon>
        <taxon>Polyplax</taxon>
    </lineage>
</organism>